<proteinExistence type="predicted"/>
<reference evidence="2" key="1">
    <citation type="journal article" date="2021" name="Proc. Natl. Acad. Sci. U.S.A.">
        <title>A Catalog of Tens of Thousands of Viruses from Human Metagenomes Reveals Hidden Associations with Chronic Diseases.</title>
        <authorList>
            <person name="Tisza M.J."/>
            <person name="Buck C.B."/>
        </authorList>
    </citation>
    <scope>NUCLEOTIDE SEQUENCE</scope>
    <source>
        <strain evidence="2">CtzWr28</strain>
    </source>
</reference>
<accession>A0A8S5SCI1</accession>
<dbReference type="EMBL" id="BK032571">
    <property type="protein sequence ID" value="DAF48649.1"/>
    <property type="molecule type" value="Genomic_DNA"/>
</dbReference>
<sequence>MGNNFLEKSVDLSKVDLIITFPGIGTYMIKEAKEINNNPTEDSHTMGDPDIKGNVPTIQTRVTKREIKVTTVKGSDDDIFLTKCNKNPDGKLGTLTYIDNTGMNKVVGIGSGVSVQKGGERKNNTKDIEIEFTVQAAKYEEQV</sequence>
<protein>
    <submittedName>
        <fullName evidence="2">Uncharacterized protein</fullName>
    </submittedName>
</protein>
<feature type="region of interest" description="Disordered" evidence="1">
    <location>
        <begin position="37"/>
        <end position="58"/>
    </location>
</feature>
<feature type="compositionally biased region" description="Basic and acidic residues" evidence="1">
    <location>
        <begin position="41"/>
        <end position="51"/>
    </location>
</feature>
<name>A0A8S5SCI1_9CAUD</name>
<evidence type="ECO:0000313" key="2">
    <source>
        <dbReference type="EMBL" id="DAF48649.1"/>
    </source>
</evidence>
<evidence type="ECO:0000256" key="1">
    <source>
        <dbReference type="SAM" id="MobiDB-lite"/>
    </source>
</evidence>
<organism evidence="2">
    <name type="scientific">Siphoviridae sp. ctzWr28</name>
    <dbReference type="NCBI Taxonomy" id="2827980"/>
    <lineage>
        <taxon>Viruses</taxon>
        <taxon>Duplodnaviria</taxon>
        <taxon>Heunggongvirae</taxon>
        <taxon>Uroviricota</taxon>
        <taxon>Caudoviricetes</taxon>
    </lineage>
</organism>